<evidence type="ECO:0000313" key="1">
    <source>
        <dbReference type="EMBL" id="KAK0622272.1"/>
    </source>
</evidence>
<reference evidence="1" key="1">
    <citation type="submission" date="2023-06" db="EMBL/GenBank/DDBJ databases">
        <title>Multi-omics analyses reveal the molecular pathogenesis toolkit of Lasiodiplodia hormozganensis, a cross-kingdom pathogen.</title>
        <authorList>
            <person name="Felix C."/>
            <person name="Meneses R."/>
            <person name="Goncalves M.F.M."/>
            <person name="Tilleman L."/>
            <person name="Duarte A.S."/>
            <person name="Jorrin-Novo J.V."/>
            <person name="Van De Peer Y."/>
            <person name="Deforce D."/>
            <person name="Van Nieuwerburgh F."/>
            <person name="Esteves A.C."/>
            <person name="Alves A."/>
        </authorList>
    </citation>
    <scope>NUCLEOTIDE SEQUENCE</scope>
    <source>
        <strain evidence="1">CBS 339.90</strain>
    </source>
</reference>
<gene>
    <name evidence="1" type="ORF">DIS24_g11241</name>
</gene>
<protein>
    <submittedName>
        <fullName evidence="1">Uncharacterized protein</fullName>
    </submittedName>
</protein>
<comment type="caution">
    <text evidence="1">The sequence shown here is derived from an EMBL/GenBank/DDBJ whole genome shotgun (WGS) entry which is preliminary data.</text>
</comment>
<proteinExistence type="predicted"/>
<evidence type="ECO:0000313" key="2">
    <source>
        <dbReference type="Proteomes" id="UP001175001"/>
    </source>
</evidence>
<dbReference type="EMBL" id="JAUJDW010000151">
    <property type="protein sequence ID" value="KAK0622272.1"/>
    <property type="molecule type" value="Genomic_DNA"/>
</dbReference>
<dbReference type="AlphaFoldDB" id="A0AA39WVP7"/>
<dbReference type="Proteomes" id="UP001175001">
    <property type="component" value="Unassembled WGS sequence"/>
</dbReference>
<accession>A0AA39WVP7</accession>
<organism evidence="1 2">
    <name type="scientific">Lasiodiplodia hormozganensis</name>
    <dbReference type="NCBI Taxonomy" id="869390"/>
    <lineage>
        <taxon>Eukaryota</taxon>
        <taxon>Fungi</taxon>
        <taxon>Dikarya</taxon>
        <taxon>Ascomycota</taxon>
        <taxon>Pezizomycotina</taxon>
        <taxon>Dothideomycetes</taxon>
        <taxon>Dothideomycetes incertae sedis</taxon>
        <taxon>Botryosphaeriales</taxon>
        <taxon>Botryosphaeriaceae</taxon>
        <taxon>Lasiodiplodia</taxon>
    </lineage>
</organism>
<sequence length="207" mass="24229">MGIRDTFAKKPEKLVLRFRRELEKLAYWTSEGINKEEREIFHPDDIKKFWTEAYDDGDSRLKILCKTLFEKDYETAMADIRDRRLRVLSVMVYCDWRDWDKFKSMVQYPLLRTGTVTNEALPLKRANIPVYLGCDEITSRHFERNQWAFIPIIIGPNNTLDSERYRPPFLASHLEEIGSGAFSTVMKVTIPGKFLTPGVRGSTQEVK</sequence>
<name>A0AA39WVP7_9PEZI</name>
<keyword evidence="2" id="KW-1185">Reference proteome</keyword>